<dbReference type="Proteomes" id="UP001642484">
    <property type="component" value="Unassembled WGS sequence"/>
</dbReference>
<protein>
    <submittedName>
        <fullName evidence="4">Uncharacterized protein</fullName>
    </submittedName>
</protein>
<feature type="repeat" description="ANK" evidence="3">
    <location>
        <begin position="159"/>
        <end position="191"/>
    </location>
</feature>
<dbReference type="PRINTS" id="PR01415">
    <property type="entry name" value="ANKYRIN"/>
</dbReference>
<gene>
    <name evidence="4" type="ORF">CCMP2556_LOCUS38851</name>
</gene>
<dbReference type="PANTHER" id="PTHR24198:SF165">
    <property type="entry name" value="ANKYRIN REPEAT-CONTAINING PROTEIN-RELATED"/>
    <property type="match status" value="1"/>
</dbReference>
<organism evidence="4 5">
    <name type="scientific">Durusdinium trenchii</name>
    <dbReference type="NCBI Taxonomy" id="1381693"/>
    <lineage>
        <taxon>Eukaryota</taxon>
        <taxon>Sar</taxon>
        <taxon>Alveolata</taxon>
        <taxon>Dinophyceae</taxon>
        <taxon>Suessiales</taxon>
        <taxon>Symbiodiniaceae</taxon>
        <taxon>Durusdinium</taxon>
    </lineage>
</organism>
<accession>A0ABP0PVC0</accession>
<feature type="repeat" description="ANK" evidence="3">
    <location>
        <begin position="192"/>
        <end position="224"/>
    </location>
</feature>
<dbReference type="Gene3D" id="1.25.40.20">
    <property type="entry name" value="Ankyrin repeat-containing domain"/>
    <property type="match status" value="2"/>
</dbReference>
<sequence length="391" mass="43219">MDSPGELAITEEELAELKLIAAERRLQYITTLEAVAGPERFMVDWVDSKMKLLKAHAGANYSTLEIKIPGGTFQFTDQVHHAARLKVVDNTMTEPQAGGRSTISHTVWAACVRGGSTGSRTGSGGPVRALRMLRLHWALSGEPVAHLEAEEVDTRRNCQGKTPLHRAVETGNEEVVRLLLAFRANLEQTTWSGTTPLQLAVQYPNSAVVKLLLEARAEIDKLGSCSMNALHSAVEWGHLETVRILLEAQAQADPGRATRSQKTALHLAVRAERLEMMRLFLEKDVATSNVEMLLALLKSQPGQEDRPKRERLLHWAAEKDYPELVDCLLQSDVTLHGKAAALQYAAWKGHTSVVQMLLEHRADKEQTTMDGRTALHLAVAQGHREVVKLLT</sequence>
<keyword evidence="2 3" id="KW-0040">ANK repeat</keyword>
<keyword evidence="1" id="KW-0677">Repeat</keyword>
<dbReference type="EMBL" id="CAXAMN010023584">
    <property type="protein sequence ID" value="CAK9078804.1"/>
    <property type="molecule type" value="Genomic_DNA"/>
</dbReference>
<dbReference type="PROSITE" id="PS50297">
    <property type="entry name" value="ANK_REP_REGION"/>
    <property type="match status" value="3"/>
</dbReference>
<name>A0ABP0PVC0_9DINO</name>
<evidence type="ECO:0000256" key="2">
    <source>
        <dbReference type="ARBA" id="ARBA00023043"/>
    </source>
</evidence>
<evidence type="ECO:0000256" key="1">
    <source>
        <dbReference type="ARBA" id="ARBA00022737"/>
    </source>
</evidence>
<keyword evidence="5" id="KW-1185">Reference proteome</keyword>
<dbReference type="InterPro" id="IPR002110">
    <property type="entry name" value="Ankyrin_rpt"/>
</dbReference>
<dbReference type="Pfam" id="PF12796">
    <property type="entry name" value="Ank_2"/>
    <property type="match status" value="3"/>
</dbReference>
<feature type="repeat" description="ANK" evidence="3">
    <location>
        <begin position="370"/>
        <end position="391"/>
    </location>
</feature>
<evidence type="ECO:0000313" key="5">
    <source>
        <dbReference type="Proteomes" id="UP001642484"/>
    </source>
</evidence>
<dbReference type="SUPFAM" id="SSF48403">
    <property type="entry name" value="Ankyrin repeat"/>
    <property type="match status" value="1"/>
</dbReference>
<comment type="caution">
    <text evidence="4">The sequence shown here is derived from an EMBL/GenBank/DDBJ whole genome shotgun (WGS) entry which is preliminary data.</text>
</comment>
<evidence type="ECO:0000313" key="4">
    <source>
        <dbReference type="EMBL" id="CAK9078804.1"/>
    </source>
</evidence>
<proteinExistence type="predicted"/>
<dbReference type="PROSITE" id="PS50088">
    <property type="entry name" value="ANK_REPEAT"/>
    <property type="match status" value="3"/>
</dbReference>
<dbReference type="SMART" id="SM00248">
    <property type="entry name" value="ANK"/>
    <property type="match status" value="7"/>
</dbReference>
<dbReference type="InterPro" id="IPR036770">
    <property type="entry name" value="Ankyrin_rpt-contain_sf"/>
</dbReference>
<evidence type="ECO:0000256" key="3">
    <source>
        <dbReference type="PROSITE-ProRule" id="PRU00023"/>
    </source>
</evidence>
<reference evidence="4 5" key="1">
    <citation type="submission" date="2024-02" db="EMBL/GenBank/DDBJ databases">
        <authorList>
            <person name="Chen Y."/>
            <person name="Shah S."/>
            <person name="Dougan E. K."/>
            <person name="Thang M."/>
            <person name="Chan C."/>
        </authorList>
    </citation>
    <scope>NUCLEOTIDE SEQUENCE [LARGE SCALE GENOMIC DNA]</scope>
</reference>
<dbReference type="PANTHER" id="PTHR24198">
    <property type="entry name" value="ANKYRIN REPEAT AND PROTEIN KINASE DOMAIN-CONTAINING PROTEIN"/>
    <property type="match status" value="1"/>
</dbReference>